<evidence type="ECO:0000313" key="1">
    <source>
        <dbReference type="EMBL" id="RMQ72911.1"/>
    </source>
</evidence>
<gene>
    <name evidence="1" type="ORF">ALP98_200056</name>
</gene>
<sequence>MQVTAAVIQMVQVLAGRKGQRGQVAEWIVVVGQRALERRFLCQAAQNVVGEFQFFGRDTEFSATVGGCALNGQQAIAVVVGEILTGVVVESGQQAPNRVALEIRAALRPFAFFAVAGFFDLSQMPAKVVAETAGQLVDAFFFDQPVGVVVGEGIGGVVFID</sequence>
<proteinExistence type="predicted"/>
<reference evidence="1 2" key="1">
    <citation type="submission" date="2018-08" db="EMBL/GenBank/DDBJ databases">
        <title>Recombination of ecologically and evolutionarily significant loci maintains genetic cohesion in the Pseudomonas syringae species complex.</title>
        <authorList>
            <person name="Dillon M."/>
            <person name="Thakur S."/>
            <person name="Almeida R.N.D."/>
            <person name="Weir B.S."/>
            <person name="Guttman D.S."/>
        </authorList>
    </citation>
    <scope>NUCLEOTIDE SEQUENCE [LARGE SCALE GENOMIC DNA]</scope>
    <source>
        <strain evidence="1 2">ICMP 11296</strain>
    </source>
</reference>
<dbReference type="EMBL" id="RBRK01000124">
    <property type="protein sequence ID" value="RMQ72911.1"/>
    <property type="molecule type" value="Genomic_DNA"/>
</dbReference>
<dbReference type="Proteomes" id="UP000271866">
    <property type="component" value="Unassembled WGS sequence"/>
</dbReference>
<accession>A0A3M4P3S5</accession>
<evidence type="ECO:0000313" key="2">
    <source>
        <dbReference type="Proteomes" id="UP000271866"/>
    </source>
</evidence>
<organism evidence="1 2">
    <name type="scientific">Pseudomonas viridiflava</name>
    <name type="common">Phytomonas viridiflava</name>
    <dbReference type="NCBI Taxonomy" id="33069"/>
    <lineage>
        <taxon>Bacteria</taxon>
        <taxon>Pseudomonadati</taxon>
        <taxon>Pseudomonadota</taxon>
        <taxon>Gammaproteobacteria</taxon>
        <taxon>Pseudomonadales</taxon>
        <taxon>Pseudomonadaceae</taxon>
        <taxon>Pseudomonas</taxon>
    </lineage>
</organism>
<dbReference type="AlphaFoldDB" id="A0A3M4P3S5"/>
<protein>
    <submittedName>
        <fullName evidence="1">Uncharacterized protein</fullName>
    </submittedName>
</protein>
<comment type="caution">
    <text evidence="1">The sequence shown here is derived from an EMBL/GenBank/DDBJ whole genome shotgun (WGS) entry which is preliminary data.</text>
</comment>
<name>A0A3M4P3S5_PSEVI</name>